<gene>
    <name evidence="1" type="ORF">ROS62_27005</name>
</gene>
<dbReference type="RefSeq" id="WP_337675217.1">
    <property type="nucleotide sequence ID" value="NZ_JAVSGH010000049.1"/>
</dbReference>
<name>A0ABU3I5V3_9ACTN</name>
<comment type="caution">
    <text evidence="1">The sequence shown here is derived from an EMBL/GenBank/DDBJ whole genome shotgun (WGS) entry which is preliminary data.</text>
</comment>
<keyword evidence="2" id="KW-1185">Reference proteome</keyword>
<accession>A0ABU3I5V3</accession>
<dbReference type="Proteomes" id="UP001181313">
    <property type="component" value="Unassembled WGS sequence"/>
</dbReference>
<organism evidence="1 2">
    <name type="scientific">Streptomyces althioticus subsp. attaecolombicae</name>
    <dbReference type="NCBI Taxonomy" id="3075534"/>
    <lineage>
        <taxon>Bacteria</taxon>
        <taxon>Bacillati</taxon>
        <taxon>Actinomycetota</taxon>
        <taxon>Actinomycetes</taxon>
        <taxon>Kitasatosporales</taxon>
        <taxon>Streptomycetaceae</taxon>
        <taxon>Streptomyces</taxon>
        <taxon>Streptomyces althioticus group</taxon>
    </lineage>
</organism>
<dbReference type="EMBL" id="JAVSGH010000049">
    <property type="protein sequence ID" value="MDT3728331.1"/>
    <property type="molecule type" value="Genomic_DNA"/>
</dbReference>
<evidence type="ECO:0000313" key="2">
    <source>
        <dbReference type="Proteomes" id="UP001181313"/>
    </source>
</evidence>
<protein>
    <submittedName>
        <fullName evidence="1">Uncharacterized protein</fullName>
    </submittedName>
</protein>
<evidence type="ECO:0000313" key="1">
    <source>
        <dbReference type="EMBL" id="MDT3728331.1"/>
    </source>
</evidence>
<sequence length="60" mass="6065">MTASPAALETGEVVCVPGLADAEAVARLADAEAVARLAEAELNLRSGSGSRVAPRYSHGE</sequence>
<reference evidence="1" key="1">
    <citation type="submission" date="2024-05" db="EMBL/GenBank/DDBJ databases">
        <title>30 novel species of actinomycetes from the DSMZ collection.</title>
        <authorList>
            <person name="Nouioui I."/>
        </authorList>
    </citation>
    <scope>NUCLEOTIDE SEQUENCE</scope>
    <source>
        <strain evidence="1">DSM 41972</strain>
    </source>
</reference>
<proteinExistence type="predicted"/>